<dbReference type="Proteomes" id="UP000828390">
    <property type="component" value="Unassembled WGS sequence"/>
</dbReference>
<comment type="caution">
    <text evidence="1">The sequence shown here is derived from an EMBL/GenBank/DDBJ whole genome shotgun (WGS) entry which is preliminary data.</text>
</comment>
<evidence type="ECO:0000313" key="1">
    <source>
        <dbReference type="EMBL" id="KAH3836164.1"/>
    </source>
</evidence>
<dbReference type="GO" id="GO:0030001">
    <property type="term" value="P:metal ion transport"/>
    <property type="evidence" value="ECO:0007669"/>
    <property type="project" value="TreeGrafter"/>
</dbReference>
<dbReference type="AlphaFoldDB" id="A0A9D4KAZ1"/>
<keyword evidence="2" id="KW-1185">Reference proteome</keyword>
<dbReference type="InterPro" id="IPR050927">
    <property type="entry name" value="TRPM"/>
</dbReference>
<dbReference type="GO" id="GO:0005886">
    <property type="term" value="C:plasma membrane"/>
    <property type="evidence" value="ECO:0007669"/>
    <property type="project" value="TreeGrafter"/>
</dbReference>
<dbReference type="GO" id="GO:0005261">
    <property type="term" value="F:monoatomic cation channel activity"/>
    <property type="evidence" value="ECO:0007669"/>
    <property type="project" value="TreeGrafter"/>
</dbReference>
<dbReference type="EMBL" id="JAIWYP010000004">
    <property type="protein sequence ID" value="KAH3836164.1"/>
    <property type="molecule type" value="Genomic_DNA"/>
</dbReference>
<reference evidence="1" key="2">
    <citation type="submission" date="2020-11" db="EMBL/GenBank/DDBJ databases">
        <authorList>
            <person name="McCartney M.A."/>
            <person name="Auch B."/>
            <person name="Kono T."/>
            <person name="Mallez S."/>
            <person name="Becker A."/>
            <person name="Gohl D.M."/>
            <person name="Silverstein K.A.T."/>
            <person name="Koren S."/>
            <person name="Bechman K.B."/>
            <person name="Herman A."/>
            <person name="Abrahante J.E."/>
            <person name="Garbe J."/>
        </authorList>
    </citation>
    <scope>NUCLEOTIDE SEQUENCE</scope>
    <source>
        <strain evidence="1">Duluth1</strain>
        <tissue evidence="1">Whole animal</tissue>
    </source>
</reference>
<evidence type="ECO:0000313" key="2">
    <source>
        <dbReference type="Proteomes" id="UP000828390"/>
    </source>
</evidence>
<gene>
    <name evidence="1" type="ORF">DPMN_109534</name>
</gene>
<dbReference type="PANTHER" id="PTHR13800:SF1">
    <property type="entry name" value="TRANSIENT RECEPTOR POTENTIAL CATION CHANNEL TRPM"/>
    <property type="match status" value="1"/>
</dbReference>
<protein>
    <submittedName>
        <fullName evidence="1">Uncharacterized protein</fullName>
    </submittedName>
</protein>
<accession>A0A9D4KAZ1</accession>
<reference evidence="1" key="1">
    <citation type="journal article" date="2019" name="bioRxiv">
        <title>The Genome of the Zebra Mussel, Dreissena polymorpha: A Resource for Invasive Species Research.</title>
        <authorList>
            <person name="McCartney M.A."/>
            <person name="Auch B."/>
            <person name="Kono T."/>
            <person name="Mallez S."/>
            <person name="Zhang Y."/>
            <person name="Obille A."/>
            <person name="Becker A."/>
            <person name="Abrahante J.E."/>
            <person name="Garbe J."/>
            <person name="Badalamenti J.P."/>
            <person name="Herman A."/>
            <person name="Mangelson H."/>
            <person name="Liachko I."/>
            <person name="Sullivan S."/>
            <person name="Sone E.D."/>
            <person name="Koren S."/>
            <person name="Silverstein K.A.T."/>
            <person name="Beckman K.B."/>
            <person name="Gohl D.M."/>
        </authorList>
    </citation>
    <scope>NUCLEOTIDE SEQUENCE</scope>
    <source>
        <strain evidence="1">Duluth1</strain>
        <tissue evidence="1">Whole animal</tissue>
    </source>
</reference>
<sequence length="100" mass="11870">MALGALAICWRDNSSQAYHMLGRRLPDFNNKTVIEIAHDAGYIHFLAHPCCQKWLTKKFLGNLQIKELDWGFGRLPYWFKVRKPGLRFRKHLMQGKYFLF</sequence>
<dbReference type="PANTHER" id="PTHR13800">
    <property type="entry name" value="TRANSIENT RECEPTOR POTENTIAL CATION CHANNEL, SUBFAMILY M, MEMBER 6"/>
    <property type="match status" value="1"/>
</dbReference>
<organism evidence="1 2">
    <name type="scientific">Dreissena polymorpha</name>
    <name type="common">Zebra mussel</name>
    <name type="synonym">Mytilus polymorpha</name>
    <dbReference type="NCBI Taxonomy" id="45954"/>
    <lineage>
        <taxon>Eukaryota</taxon>
        <taxon>Metazoa</taxon>
        <taxon>Spiralia</taxon>
        <taxon>Lophotrochozoa</taxon>
        <taxon>Mollusca</taxon>
        <taxon>Bivalvia</taxon>
        <taxon>Autobranchia</taxon>
        <taxon>Heteroconchia</taxon>
        <taxon>Euheterodonta</taxon>
        <taxon>Imparidentia</taxon>
        <taxon>Neoheterodontei</taxon>
        <taxon>Myida</taxon>
        <taxon>Dreissenoidea</taxon>
        <taxon>Dreissenidae</taxon>
        <taxon>Dreissena</taxon>
    </lineage>
</organism>
<proteinExistence type="predicted"/>
<name>A0A9D4KAZ1_DREPO</name>